<dbReference type="CDD" id="cd05687">
    <property type="entry name" value="S1_RPS1_repeat_ec1_hs1"/>
    <property type="match status" value="1"/>
</dbReference>
<feature type="region of interest" description="Disordered" evidence="4">
    <location>
        <begin position="411"/>
        <end position="494"/>
    </location>
</feature>
<protein>
    <recommendedName>
        <fullName evidence="5">S1 motif domain-containing protein</fullName>
    </recommendedName>
</protein>
<feature type="domain" description="S1 motif" evidence="5">
    <location>
        <begin position="218"/>
        <end position="287"/>
    </location>
</feature>
<dbReference type="Gene3D" id="2.40.50.140">
    <property type="entry name" value="Nucleic acid-binding proteins"/>
    <property type="match status" value="4"/>
</dbReference>
<dbReference type="AlphaFoldDB" id="A0A0F9CSZ3"/>
<feature type="compositionally biased region" description="Low complexity" evidence="4">
    <location>
        <begin position="429"/>
        <end position="439"/>
    </location>
</feature>
<sequence>MTSEDPDGGTLNRDEPQSMAALLEQETTPYTELRRGDIVEGAVVGTDRDGILVDIGAKSEGVIPANEMHSLQPEGPSKLQMGEKVLVFVVQPESPDGQIILSLDRARGEQGWRVLQEYMDQNQAFEGYVTGSNKGGLLVNVEGVNAFIPLSQIAVGRPERGDPETTEKALAEWIGRTLTLKVIELNRRRNRAIVSERAAMQEKRAAEKERLLQELNEGDIRNGSITSIRDFGIFVDVGGADGLVHLSELSWERTPKSPNDLFNVGDEVEVYVLKVDQESKKIALSLRRAQPEKWEEMVAGFREGQIVPGQVTKLAPFGAFVRLDGPIEGLIHISELVDRRINHPKEIVDEDAVVPVKIVRIEHDRHRLGLSLRQARDKAEEDGWVFNDAGGVITGPEEVYAKLGVEAPPRPEVEAAAEKPEAEPEAEPELGAMEAAMKAAEAEAEEATESEAEGETEESAEPEAKRRSPRRKRPRSLRLSRGGRGCGARGDYRG</sequence>
<evidence type="ECO:0000256" key="3">
    <source>
        <dbReference type="ARBA" id="ARBA00023274"/>
    </source>
</evidence>
<evidence type="ECO:0000256" key="2">
    <source>
        <dbReference type="ARBA" id="ARBA00022980"/>
    </source>
</evidence>
<accession>A0A0F9CSZ3</accession>
<dbReference type="SUPFAM" id="SSF50249">
    <property type="entry name" value="Nucleic acid-binding proteins"/>
    <property type="match status" value="4"/>
</dbReference>
<evidence type="ECO:0000313" key="6">
    <source>
        <dbReference type="EMBL" id="KKL52548.1"/>
    </source>
</evidence>
<dbReference type="PANTHER" id="PTHR10724">
    <property type="entry name" value="30S RIBOSOMAL PROTEIN S1"/>
    <property type="match status" value="1"/>
</dbReference>
<comment type="similarity">
    <text evidence="1">Belongs to the bacterial ribosomal protein bS1 family.</text>
</comment>
<reference evidence="6" key="1">
    <citation type="journal article" date="2015" name="Nature">
        <title>Complex archaea that bridge the gap between prokaryotes and eukaryotes.</title>
        <authorList>
            <person name="Spang A."/>
            <person name="Saw J.H."/>
            <person name="Jorgensen S.L."/>
            <person name="Zaremba-Niedzwiedzka K."/>
            <person name="Martijn J."/>
            <person name="Lind A.E."/>
            <person name="van Eijk R."/>
            <person name="Schleper C."/>
            <person name="Guy L."/>
            <person name="Ettema T.J."/>
        </authorList>
    </citation>
    <scope>NUCLEOTIDE SEQUENCE</scope>
</reference>
<dbReference type="InterPro" id="IPR050437">
    <property type="entry name" value="Ribos_protein_bS1-like"/>
</dbReference>
<dbReference type="PRINTS" id="PR00681">
    <property type="entry name" value="RIBOSOMALS1"/>
</dbReference>
<dbReference type="GO" id="GO:0006412">
    <property type="term" value="P:translation"/>
    <property type="evidence" value="ECO:0007669"/>
    <property type="project" value="TreeGrafter"/>
</dbReference>
<keyword evidence="2" id="KW-0689">Ribosomal protein</keyword>
<name>A0A0F9CSZ3_9ZZZZ</name>
<gene>
    <name evidence="6" type="ORF">LCGC14_2284350</name>
</gene>
<dbReference type="EMBL" id="LAZR01031853">
    <property type="protein sequence ID" value="KKL52548.1"/>
    <property type="molecule type" value="Genomic_DNA"/>
</dbReference>
<dbReference type="SMART" id="SM00316">
    <property type="entry name" value="S1"/>
    <property type="match status" value="4"/>
</dbReference>
<feature type="compositionally biased region" description="Acidic residues" evidence="4">
    <location>
        <begin position="442"/>
        <end position="461"/>
    </location>
</feature>
<feature type="domain" description="S1 motif" evidence="5">
    <location>
        <begin position="122"/>
        <end position="197"/>
    </location>
</feature>
<dbReference type="GO" id="GO:0003729">
    <property type="term" value="F:mRNA binding"/>
    <property type="evidence" value="ECO:0007669"/>
    <property type="project" value="TreeGrafter"/>
</dbReference>
<dbReference type="InterPro" id="IPR003029">
    <property type="entry name" value="S1_domain"/>
</dbReference>
<feature type="compositionally biased region" description="Basic and acidic residues" evidence="4">
    <location>
        <begin position="411"/>
        <end position="422"/>
    </location>
</feature>
<dbReference type="Pfam" id="PF00575">
    <property type="entry name" value="S1"/>
    <property type="match status" value="4"/>
</dbReference>
<dbReference type="GO" id="GO:0003735">
    <property type="term" value="F:structural constituent of ribosome"/>
    <property type="evidence" value="ECO:0007669"/>
    <property type="project" value="TreeGrafter"/>
</dbReference>
<dbReference type="InterPro" id="IPR012340">
    <property type="entry name" value="NA-bd_OB-fold"/>
</dbReference>
<dbReference type="InterPro" id="IPR035104">
    <property type="entry name" value="Ribosomal_protein_S1-like"/>
</dbReference>
<evidence type="ECO:0000256" key="1">
    <source>
        <dbReference type="ARBA" id="ARBA00006767"/>
    </source>
</evidence>
<keyword evidence="3" id="KW-0687">Ribonucleoprotein</keyword>
<dbReference type="PROSITE" id="PS50126">
    <property type="entry name" value="S1"/>
    <property type="match status" value="4"/>
</dbReference>
<dbReference type="PANTHER" id="PTHR10724:SF7">
    <property type="entry name" value="SMALL RIBOSOMAL SUBUNIT PROTEIN BS1C"/>
    <property type="match status" value="1"/>
</dbReference>
<dbReference type="CDD" id="cd04465">
    <property type="entry name" value="S1_RPS1_repeat_ec2_hs2"/>
    <property type="match status" value="1"/>
</dbReference>
<comment type="caution">
    <text evidence="6">The sequence shown here is derived from an EMBL/GenBank/DDBJ whole genome shotgun (WGS) entry which is preliminary data.</text>
</comment>
<dbReference type="CDD" id="cd05688">
    <property type="entry name" value="S1_RPS1_repeat_ec3"/>
    <property type="match status" value="1"/>
</dbReference>
<feature type="compositionally biased region" description="Basic residues" evidence="4">
    <location>
        <begin position="467"/>
        <end position="478"/>
    </location>
</feature>
<evidence type="ECO:0000259" key="5">
    <source>
        <dbReference type="PROSITE" id="PS50126"/>
    </source>
</evidence>
<feature type="domain" description="S1 motif" evidence="5">
    <location>
        <begin position="36"/>
        <end position="104"/>
    </location>
</feature>
<feature type="domain" description="S1 motif" evidence="5">
    <location>
        <begin position="304"/>
        <end position="373"/>
    </location>
</feature>
<proteinExistence type="inferred from homology"/>
<feature type="non-terminal residue" evidence="6">
    <location>
        <position position="494"/>
    </location>
</feature>
<evidence type="ECO:0000256" key="4">
    <source>
        <dbReference type="SAM" id="MobiDB-lite"/>
    </source>
</evidence>
<organism evidence="6">
    <name type="scientific">marine sediment metagenome</name>
    <dbReference type="NCBI Taxonomy" id="412755"/>
    <lineage>
        <taxon>unclassified sequences</taxon>
        <taxon>metagenomes</taxon>
        <taxon>ecological metagenomes</taxon>
    </lineage>
</organism>